<comment type="similarity">
    <text evidence="1">Belongs to the transferase hexapeptide repeat family.</text>
</comment>
<sequence>MPGPADKPALTSAPNIHPDAIVLESELGIWTEVGAHTEMRQSQMGDYSYIVQGGDVVWSTIGKFCSIARNVRLNPGNHPTWRASQHHFSYRAAAYDLGDNDDSFFEWRKKDWVTLGHDVWIGHGATVLAGVTVGTGAIVAAGAVVSKDVAPYTIVGGVAAKEIKRRFSESQGDALQEIAWWDWDHSTLKARLPDFRALSIDAFIEKYR</sequence>
<dbReference type="Proteomes" id="UP000705379">
    <property type="component" value="Unassembled WGS sequence"/>
</dbReference>
<dbReference type="NCBIfam" id="TIGR03308">
    <property type="entry name" value="phn_thr-fam"/>
    <property type="match status" value="1"/>
</dbReference>
<dbReference type="PANTHER" id="PTHR43300">
    <property type="entry name" value="ACETYLTRANSFERASE"/>
    <property type="match status" value="1"/>
</dbReference>
<evidence type="ECO:0000256" key="2">
    <source>
        <dbReference type="ARBA" id="ARBA00022679"/>
    </source>
</evidence>
<accession>A0A944CAI5</accession>
<dbReference type="Gene3D" id="2.160.10.10">
    <property type="entry name" value="Hexapeptide repeat proteins"/>
    <property type="match status" value="1"/>
</dbReference>
<evidence type="ECO:0000256" key="3">
    <source>
        <dbReference type="ARBA" id="ARBA00022737"/>
    </source>
</evidence>
<protein>
    <submittedName>
        <fullName evidence="5">Chloramphenicol acetyltransferase</fullName>
    </submittedName>
</protein>
<dbReference type="InterPro" id="IPR017694">
    <property type="entry name" value="Phosphonate_tfrase_rpt"/>
</dbReference>
<dbReference type="AlphaFoldDB" id="A0A944CAI5"/>
<proteinExistence type="inferred from homology"/>
<evidence type="ECO:0000313" key="5">
    <source>
        <dbReference type="EMBL" id="MBS8258927.1"/>
    </source>
</evidence>
<dbReference type="EMBL" id="QTKU01000001">
    <property type="protein sequence ID" value="MBS8258927.1"/>
    <property type="molecule type" value="Genomic_DNA"/>
</dbReference>
<organism evidence="5 6">
    <name type="scientific">Roseibium polysiphoniae</name>
    <dbReference type="NCBI Taxonomy" id="2571221"/>
    <lineage>
        <taxon>Bacteria</taxon>
        <taxon>Pseudomonadati</taxon>
        <taxon>Pseudomonadota</taxon>
        <taxon>Alphaproteobacteria</taxon>
        <taxon>Hyphomicrobiales</taxon>
        <taxon>Stappiaceae</taxon>
        <taxon>Roseibium</taxon>
    </lineage>
</organism>
<gene>
    <name evidence="5" type="ORF">DYI23_01740</name>
</gene>
<keyword evidence="3" id="KW-0677">Repeat</keyword>
<dbReference type="Pfam" id="PF00132">
    <property type="entry name" value="Hexapep"/>
    <property type="match status" value="1"/>
</dbReference>
<dbReference type="GO" id="GO:0016746">
    <property type="term" value="F:acyltransferase activity"/>
    <property type="evidence" value="ECO:0007669"/>
    <property type="project" value="UniProtKB-KW"/>
</dbReference>
<dbReference type="PANTHER" id="PTHR43300:SF11">
    <property type="entry name" value="ACETYLTRANSFERASE RV3034C-RELATED"/>
    <property type="match status" value="1"/>
</dbReference>
<keyword evidence="4" id="KW-0012">Acyltransferase</keyword>
<dbReference type="RefSeq" id="WP_213214653.1">
    <property type="nucleotide sequence ID" value="NZ_QTKU01000001.1"/>
</dbReference>
<dbReference type="InterPro" id="IPR050179">
    <property type="entry name" value="Trans_hexapeptide_repeat"/>
</dbReference>
<evidence type="ECO:0000313" key="6">
    <source>
        <dbReference type="Proteomes" id="UP000705379"/>
    </source>
</evidence>
<dbReference type="SUPFAM" id="SSF51161">
    <property type="entry name" value="Trimeric LpxA-like enzymes"/>
    <property type="match status" value="1"/>
</dbReference>
<dbReference type="InterPro" id="IPR018357">
    <property type="entry name" value="Hexapep_transf_CS"/>
</dbReference>
<evidence type="ECO:0000256" key="4">
    <source>
        <dbReference type="ARBA" id="ARBA00023315"/>
    </source>
</evidence>
<keyword evidence="2" id="KW-0808">Transferase</keyword>
<dbReference type="CDD" id="cd03349">
    <property type="entry name" value="LbH_XAT"/>
    <property type="match status" value="1"/>
</dbReference>
<evidence type="ECO:0000256" key="1">
    <source>
        <dbReference type="ARBA" id="ARBA00007274"/>
    </source>
</evidence>
<dbReference type="InterPro" id="IPR001451">
    <property type="entry name" value="Hexapep"/>
</dbReference>
<name>A0A944CAI5_9HYPH</name>
<comment type="caution">
    <text evidence="5">The sequence shown here is derived from an EMBL/GenBank/DDBJ whole genome shotgun (WGS) entry which is preliminary data.</text>
</comment>
<reference evidence="5" key="2">
    <citation type="journal article" date="2021" name="Microorganisms">
        <title>Bacterial Dimethylsulfoniopropionate Biosynthesis in the East China Sea.</title>
        <authorList>
            <person name="Liu J."/>
            <person name="Zhang Y."/>
            <person name="Liu J."/>
            <person name="Zhong H."/>
            <person name="Williams B.T."/>
            <person name="Zheng Y."/>
            <person name="Curson A.R.J."/>
            <person name="Sun C."/>
            <person name="Sun H."/>
            <person name="Song D."/>
            <person name="Wagner Mackenzie B."/>
            <person name="Bermejo Martinez A."/>
            <person name="Todd J.D."/>
            <person name="Zhang X.H."/>
        </authorList>
    </citation>
    <scope>NUCLEOTIDE SEQUENCE</scope>
    <source>
        <strain evidence="5">AESS21</strain>
    </source>
</reference>
<dbReference type="InterPro" id="IPR011004">
    <property type="entry name" value="Trimer_LpxA-like_sf"/>
</dbReference>
<dbReference type="PROSITE" id="PS00101">
    <property type="entry name" value="HEXAPEP_TRANSFERASES"/>
    <property type="match status" value="1"/>
</dbReference>
<reference evidence="5" key="1">
    <citation type="submission" date="2018-08" db="EMBL/GenBank/DDBJ databases">
        <authorList>
            <person name="Jin W."/>
            <person name="Wang H."/>
            <person name="Yang Y."/>
            <person name="Li M."/>
            <person name="Liu J."/>
        </authorList>
    </citation>
    <scope>NUCLEOTIDE SEQUENCE</scope>
    <source>
        <strain evidence="5">AESS21</strain>
    </source>
</reference>